<dbReference type="GO" id="GO:0001002">
    <property type="term" value="F:RNA polymerase III type 1 promoter sequence-specific DNA binding"/>
    <property type="evidence" value="ECO:0007669"/>
    <property type="project" value="TreeGrafter"/>
</dbReference>
<keyword evidence="2" id="KW-0238">DNA-binding</keyword>
<reference evidence="8" key="1">
    <citation type="submission" date="2022-01" db="EMBL/GenBank/DDBJ databases">
        <authorList>
            <person name="King R."/>
        </authorList>
    </citation>
    <scope>NUCLEOTIDE SEQUENCE</scope>
</reference>
<dbReference type="GO" id="GO:0001003">
    <property type="term" value="F:RNA polymerase III type 2 promoter sequence-specific DNA binding"/>
    <property type="evidence" value="ECO:0007669"/>
    <property type="project" value="TreeGrafter"/>
</dbReference>
<keyword evidence="4" id="KW-0539">Nucleus</keyword>
<dbReference type="PANTHER" id="PTHR13230:SF5">
    <property type="entry name" value="GENERAL TRANSCRIPTION FACTOR 3C POLYPEPTIDE 5"/>
    <property type="match status" value="1"/>
</dbReference>
<evidence type="ECO:0000256" key="2">
    <source>
        <dbReference type="ARBA" id="ARBA00023125"/>
    </source>
</evidence>
<sequence>MLRISPPAALACFISGIHLSRGFMRSVIEMDDIRDSASQASQIDENKKQTTESAIEIASFASPIIDESKIFRLTRKFVRIEYPGIVKNVPKALETLGGIYNVETAFNDSKKKLELRFHPENRFNKPCLADEDLNPGLVLEVTKKGEKLDYNIIGYTCLNFKFNKAVDFQFLPLTQDTKSDKVDYVHDKIFLKKLPTFEFLLSKESASQSILLLPSNFSRYEIVHQTLYLNANEKFNLDQNERPELFQMFHQKKPKEKYKYRQISYLLSINDPNLEIPTGPNPTAIKLVKDRLLDDSFKRAKKLFEERPMWSKAAIQHKTGILAESLKVILPAVSYFWTNGPWRMIWTKFGVDPRYDFNMRIYQTLDFRIRAREGTKIKVKAKRRYANKFPQTDRLQTAKVGLVIDESHYMLTPDMIPPARQMFYQYCNIEIPEIQDMLQRLPKTQGNQKFDPKTGWLPLNFSEQCREIANRYVMERVRQELMEDSLKSQSKLRSSPEKDTDEESLADHENPLSYSSSMLDKMKKGFRRNLGGQRGGDFEKTVVLTDDESGDEMEQVDMEEIVQSIPDSIENSDGEQLSDDSEMELDMEAVEEINQLISHNKN</sequence>
<dbReference type="OrthoDB" id="5598268at2759"/>
<name>A0A9P0CTC1_9CUCU</name>
<comment type="subcellular location">
    <subcellularLocation>
        <location evidence="1">Nucleus</location>
    </subcellularLocation>
</comment>
<dbReference type="PANTHER" id="PTHR13230">
    <property type="entry name" value="GENERAL TRANSCRIPTION FACTOR IIIC, POLYPEPTIDE 5"/>
    <property type="match status" value="1"/>
</dbReference>
<protein>
    <recommendedName>
        <fullName evidence="10">General transcription factor 3C polypeptide 5</fullName>
    </recommendedName>
</protein>
<feature type="region of interest" description="Disordered" evidence="5">
    <location>
        <begin position="483"/>
        <end position="518"/>
    </location>
</feature>
<evidence type="ECO:0000256" key="4">
    <source>
        <dbReference type="ARBA" id="ARBA00023242"/>
    </source>
</evidence>
<dbReference type="InterPro" id="IPR019136">
    <property type="entry name" value="TF_IIIC_su-5_HTH"/>
</dbReference>
<dbReference type="InterPro" id="IPR041499">
    <property type="entry name" value="Tfc1/Sfc1_N"/>
</dbReference>
<keyword evidence="9" id="KW-1185">Reference proteome</keyword>
<keyword evidence="3" id="KW-0804">Transcription</keyword>
<dbReference type="Proteomes" id="UP001153636">
    <property type="component" value="Chromosome 2"/>
</dbReference>
<evidence type="ECO:0000313" key="8">
    <source>
        <dbReference type="EMBL" id="CAH1105690.1"/>
    </source>
</evidence>
<accession>A0A9P0CTC1</accession>
<feature type="domain" description="Transcription factor IIIC subunit Tfc1/Sfc1 triple barrel" evidence="7">
    <location>
        <begin position="79"/>
        <end position="169"/>
    </location>
</feature>
<feature type="domain" description="Transcription factor IIIC subunit 5 HTH" evidence="6">
    <location>
        <begin position="212"/>
        <end position="368"/>
    </location>
</feature>
<dbReference type="GO" id="GO:0006384">
    <property type="term" value="P:transcription initiation at RNA polymerase III promoter"/>
    <property type="evidence" value="ECO:0007669"/>
    <property type="project" value="InterPro"/>
</dbReference>
<proteinExistence type="predicted"/>
<evidence type="ECO:0008006" key="10">
    <source>
        <dbReference type="Google" id="ProtNLM"/>
    </source>
</evidence>
<dbReference type="GO" id="GO:0005634">
    <property type="term" value="C:nucleus"/>
    <property type="evidence" value="ECO:0007669"/>
    <property type="project" value="UniProtKB-SubCell"/>
</dbReference>
<evidence type="ECO:0000259" key="7">
    <source>
        <dbReference type="Pfam" id="PF17682"/>
    </source>
</evidence>
<dbReference type="AlphaFoldDB" id="A0A9P0CTC1"/>
<dbReference type="InterPro" id="IPR042536">
    <property type="entry name" value="TFIIIC_tauA_Sfc1"/>
</dbReference>
<evidence type="ECO:0000256" key="1">
    <source>
        <dbReference type="ARBA" id="ARBA00004123"/>
    </source>
</evidence>
<dbReference type="InterPro" id="IPR040454">
    <property type="entry name" value="TF_IIIC_Tfc1/Sfc1"/>
</dbReference>
<organism evidence="8 9">
    <name type="scientific">Psylliodes chrysocephalus</name>
    <dbReference type="NCBI Taxonomy" id="3402493"/>
    <lineage>
        <taxon>Eukaryota</taxon>
        <taxon>Metazoa</taxon>
        <taxon>Ecdysozoa</taxon>
        <taxon>Arthropoda</taxon>
        <taxon>Hexapoda</taxon>
        <taxon>Insecta</taxon>
        <taxon>Pterygota</taxon>
        <taxon>Neoptera</taxon>
        <taxon>Endopterygota</taxon>
        <taxon>Coleoptera</taxon>
        <taxon>Polyphaga</taxon>
        <taxon>Cucujiformia</taxon>
        <taxon>Chrysomeloidea</taxon>
        <taxon>Chrysomelidae</taxon>
        <taxon>Galerucinae</taxon>
        <taxon>Alticini</taxon>
        <taxon>Psylliodes</taxon>
    </lineage>
</organism>
<dbReference type="Pfam" id="PF17682">
    <property type="entry name" value="Tau95_N"/>
    <property type="match status" value="1"/>
</dbReference>
<dbReference type="GO" id="GO:0000127">
    <property type="term" value="C:transcription factor TFIIIC complex"/>
    <property type="evidence" value="ECO:0007669"/>
    <property type="project" value="InterPro"/>
</dbReference>
<evidence type="ECO:0000256" key="5">
    <source>
        <dbReference type="SAM" id="MobiDB-lite"/>
    </source>
</evidence>
<evidence type="ECO:0000256" key="3">
    <source>
        <dbReference type="ARBA" id="ARBA00023163"/>
    </source>
</evidence>
<gene>
    <name evidence="8" type="ORF">PSYICH_LOCUS6766</name>
</gene>
<dbReference type="Gene3D" id="3.30.200.160">
    <property type="entry name" value="TFIIIC, subcomplex tauA, subunit Sfc1, barrel domain"/>
    <property type="match status" value="1"/>
</dbReference>
<evidence type="ECO:0000259" key="6">
    <source>
        <dbReference type="Pfam" id="PF09734"/>
    </source>
</evidence>
<dbReference type="EMBL" id="OV651814">
    <property type="protein sequence ID" value="CAH1105690.1"/>
    <property type="molecule type" value="Genomic_DNA"/>
</dbReference>
<evidence type="ECO:0000313" key="9">
    <source>
        <dbReference type="Proteomes" id="UP001153636"/>
    </source>
</evidence>
<dbReference type="Pfam" id="PF09734">
    <property type="entry name" value="Tau95"/>
    <property type="match status" value="1"/>
</dbReference>